<accession>A0A915LNY5</accession>
<dbReference type="AlphaFoldDB" id="A0A915LNY5"/>
<dbReference type="Proteomes" id="UP000887561">
    <property type="component" value="Unplaced"/>
</dbReference>
<reference evidence="3" key="1">
    <citation type="submission" date="2022-11" db="UniProtKB">
        <authorList>
            <consortium name="WormBaseParasite"/>
        </authorList>
    </citation>
    <scope>IDENTIFICATION</scope>
</reference>
<sequence length="193" mass="21211">MTQEQAIEEIDLTFFTSQMEADNLISNLTNVIQESHKVNEDVKKEINEQIEKVKTEVKNEVNIKLENLTNGVTKNLGKLTTVNTRLQNALGFATRFLANRHAVGSTSALSIPNDGKKILTQTRSLGSVTTKTFVCPHCGRQETVSNKARHFKSGVCTGAQKRKLEEESDRGDGKKCKTTEEGSDGGQPGPSFT</sequence>
<feature type="compositionally biased region" description="Basic and acidic residues" evidence="1">
    <location>
        <begin position="162"/>
        <end position="180"/>
    </location>
</feature>
<evidence type="ECO:0000256" key="1">
    <source>
        <dbReference type="SAM" id="MobiDB-lite"/>
    </source>
</evidence>
<organism evidence="2 3">
    <name type="scientific">Meloidogyne javanica</name>
    <name type="common">Root-knot nematode worm</name>
    <dbReference type="NCBI Taxonomy" id="6303"/>
    <lineage>
        <taxon>Eukaryota</taxon>
        <taxon>Metazoa</taxon>
        <taxon>Ecdysozoa</taxon>
        <taxon>Nematoda</taxon>
        <taxon>Chromadorea</taxon>
        <taxon>Rhabditida</taxon>
        <taxon>Tylenchina</taxon>
        <taxon>Tylenchomorpha</taxon>
        <taxon>Tylenchoidea</taxon>
        <taxon>Meloidogynidae</taxon>
        <taxon>Meloidogyninae</taxon>
        <taxon>Meloidogyne</taxon>
        <taxon>Meloidogyne incognita group</taxon>
    </lineage>
</organism>
<feature type="region of interest" description="Disordered" evidence="1">
    <location>
        <begin position="157"/>
        <end position="193"/>
    </location>
</feature>
<evidence type="ECO:0000313" key="3">
    <source>
        <dbReference type="WBParaSite" id="scaffold13630_cov177.g16987"/>
    </source>
</evidence>
<keyword evidence="2" id="KW-1185">Reference proteome</keyword>
<evidence type="ECO:0000313" key="2">
    <source>
        <dbReference type="Proteomes" id="UP000887561"/>
    </source>
</evidence>
<dbReference type="WBParaSite" id="scaffold13630_cov177.g16987">
    <property type="protein sequence ID" value="scaffold13630_cov177.g16987"/>
    <property type="gene ID" value="scaffold13630_cov177.g16987"/>
</dbReference>
<name>A0A915LNY5_MELJA</name>
<feature type="compositionally biased region" description="Gly residues" evidence="1">
    <location>
        <begin position="184"/>
        <end position="193"/>
    </location>
</feature>
<proteinExistence type="predicted"/>
<protein>
    <submittedName>
        <fullName evidence="3">Uncharacterized protein</fullName>
    </submittedName>
</protein>